<feature type="region of interest" description="Disordered" evidence="1">
    <location>
        <begin position="158"/>
        <end position="188"/>
    </location>
</feature>
<reference evidence="2 3" key="1">
    <citation type="submission" date="2023-03" db="EMBL/GenBank/DDBJ databases">
        <title>High-quality genome of Scylla paramamosain provides insights in environmental adaptation.</title>
        <authorList>
            <person name="Zhang L."/>
        </authorList>
    </citation>
    <scope>NUCLEOTIDE SEQUENCE [LARGE SCALE GENOMIC DNA]</scope>
    <source>
        <strain evidence="2">LZ_2023a</strain>
        <tissue evidence="2">Muscle</tissue>
    </source>
</reference>
<feature type="region of interest" description="Disordered" evidence="1">
    <location>
        <begin position="65"/>
        <end position="124"/>
    </location>
</feature>
<feature type="compositionally biased region" description="Pro residues" evidence="1">
    <location>
        <begin position="163"/>
        <end position="173"/>
    </location>
</feature>
<dbReference type="AlphaFoldDB" id="A0AAW0T5S4"/>
<accession>A0AAW0T5S4</accession>
<evidence type="ECO:0000313" key="2">
    <source>
        <dbReference type="EMBL" id="KAK8382643.1"/>
    </source>
</evidence>
<evidence type="ECO:0000256" key="1">
    <source>
        <dbReference type="SAM" id="MobiDB-lite"/>
    </source>
</evidence>
<feature type="compositionally biased region" description="Low complexity" evidence="1">
    <location>
        <begin position="65"/>
        <end position="81"/>
    </location>
</feature>
<sequence length="406" mass="42837">MQVRFARTFIIGAPLRVFTWRPCCVLAVTSCCPALRVTWALFCTASVRPFIPTCFVQLSRSSGSSSSTAQHSTGSSSSSSSVVGRWRRQASTAMAREVSEGGVTHRPGREARGGRGSSLRGRGAGGLVGGGVSAAGAARRSVVCIMAEGLSITLAVQRLPRGPSHPSPGPTRAPTPRHHAAATAGVGGRAGPLVSQACGRALRVGGGGLHLTSVTPRCGRTRGLRKETAGASDFWSARARGAASGGGGWRDAPWRARRTRAGHKAPVNTWSGRATAAPLWSGRESLSGRDPPRRRPSGTRDGACLAAPASPASLASHYSPILSTLQSQKHQAPSCLTTTPQQSDSPPRRLGHFTFPFTSSPPHQHPPCSQPTFTQQVLHTYTKFSLSYLLHNQTSRSPTKLSFYRK</sequence>
<comment type="caution">
    <text evidence="2">The sequence shown here is derived from an EMBL/GenBank/DDBJ whole genome shotgun (WGS) entry which is preliminary data.</text>
</comment>
<proteinExistence type="predicted"/>
<evidence type="ECO:0000313" key="3">
    <source>
        <dbReference type="Proteomes" id="UP001487740"/>
    </source>
</evidence>
<dbReference type="EMBL" id="JARAKH010000039">
    <property type="protein sequence ID" value="KAK8382643.1"/>
    <property type="molecule type" value="Genomic_DNA"/>
</dbReference>
<feature type="compositionally biased region" description="Polar residues" evidence="1">
    <location>
        <begin position="329"/>
        <end position="345"/>
    </location>
</feature>
<feature type="region of interest" description="Disordered" evidence="1">
    <location>
        <begin position="258"/>
        <end position="306"/>
    </location>
</feature>
<dbReference type="Proteomes" id="UP001487740">
    <property type="component" value="Unassembled WGS sequence"/>
</dbReference>
<organism evidence="2 3">
    <name type="scientific">Scylla paramamosain</name>
    <name type="common">Mud crab</name>
    <dbReference type="NCBI Taxonomy" id="85552"/>
    <lineage>
        <taxon>Eukaryota</taxon>
        <taxon>Metazoa</taxon>
        <taxon>Ecdysozoa</taxon>
        <taxon>Arthropoda</taxon>
        <taxon>Crustacea</taxon>
        <taxon>Multicrustacea</taxon>
        <taxon>Malacostraca</taxon>
        <taxon>Eumalacostraca</taxon>
        <taxon>Eucarida</taxon>
        <taxon>Decapoda</taxon>
        <taxon>Pleocyemata</taxon>
        <taxon>Brachyura</taxon>
        <taxon>Eubrachyura</taxon>
        <taxon>Portunoidea</taxon>
        <taxon>Portunidae</taxon>
        <taxon>Portuninae</taxon>
        <taxon>Scylla</taxon>
    </lineage>
</organism>
<gene>
    <name evidence="2" type="ORF">O3P69_015458</name>
</gene>
<feature type="region of interest" description="Disordered" evidence="1">
    <location>
        <begin position="329"/>
        <end position="350"/>
    </location>
</feature>
<protein>
    <submittedName>
        <fullName evidence="2">Uncharacterized protein</fullName>
    </submittedName>
</protein>
<keyword evidence="3" id="KW-1185">Reference proteome</keyword>
<name>A0AAW0T5S4_SCYPA</name>